<gene>
    <name evidence="1" type="ORF">E3T47_12590</name>
</gene>
<organism evidence="1 2">
    <name type="scientific">Cryobacterium ruanii</name>
    <dbReference type="NCBI Taxonomy" id="1259197"/>
    <lineage>
        <taxon>Bacteria</taxon>
        <taxon>Bacillati</taxon>
        <taxon>Actinomycetota</taxon>
        <taxon>Actinomycetes</taxon>
        <taxon>Micrococcales</taxon>
        <taxon>Microbacteriaceae</taxon>
        <taxon>Cryobacterium</taxon>
    </lineage>
</organism>
<evidence type="ECO:0000313" key="2">
    <source>
        <dbReference type="Proteomes" id="UP000298154"/>
    </source>
</evidence>
<dbReference type="Proteomes" id="UP000298154">
    <property type="component" value="Unassembled WGS sequence"/>
</dbReference>
<keyword evidence="2" id="KW-1185">Reference proteome</keyword>
<dbReference type="EMBL" id="SOHK01000017">
    <property type="protein sequence ID" value="TFD64304.1"/>
    <property type="molecule type" value="Genomic_DNA"/>
</dbReference>
<dbReference type="AlphaFoldDB" id="A0A4R9AKV8"/>
<name>A0A4R9AKV8_9MICO</name>
<evidence type="ECO:0000313" key="1">
    <source>
        <dbReference type="EMBL" id="TFD64304.1"/>
    </source>
</evidence>
<comment type="caution">
    <text evidence="1">The sequence shown here is derived from an EMBL/GenBank/DDBJ whole genome shotgun (WGS) entry which is preliminary data.</text>
</comment>
<dbReference type="RefSeq" id="WP_134556387.1">
    <property type="nucleotide sequence ID" value="NZ_SOHK01000017.1"/>
</dbReference>
<reference evidence="1 2" key="1">
    <citation type="submission" date="2019-03" db="EMBL/GenBank/DDBJ databases">
        <title>Genomics of glacier-inhabiting Cryobacterium strains.</title>
        <authorList>
            <person name="Liu Q."/>
            <person name="Xin Y.-H."/>
        </authorList>
    </citation>
    <scope>NUCLEOTIDE SEQUENCE [LARGE SCALE GENOMIC DNA]</scope>
    <source>
        <strain evidence="1 2">Sr36</strain>
    </source>
</reference>
<dbReference type="OrthoDB" id="5123650at2"/>
<protein>
    <submittedName>
        <fullName evidence="1">Uncharacterized protein</fullName>
    </submittedName>
</protein>
<accession>A0A4R9AKV8</accession>
<sequence length="95" mass="10918">MDDHYGNFAPNQADQLAALWAQRQRLLVLTSDIRDAKGRLISLETSEFWSSSAQRAYSQRVEEIVNDVQGILDHLNDAQDQIWHNIRQLQNAGVR</sequence>
<proteinExistence type="predicted"/>